<dbReference type="Proteomes" id="UP000339249">
    <property type="component" value="Unassembled WGS sequence"/>
</dbReference>
<name>A0A4U9CXI6_RAOTE</name>
<reference evidence="1 2" key="1">
    <citation type="submission" date="2019-04" db="EMBL/GenBank/DDBJ databases">
        <authorList>
            <consortium name="Pathogen Informatics"/>
        </authorList>
    </citation>
    <scope>NUCLEOTIDE SEQUENCE [LARGE SCALE GENOMIC DNA]</scope>
    <source>
        <strain evidence="1 2">NCTC9185</strain>
    </source>
</reference>
<evidence type="ECO:0000313" key="1">
    <source>
        <dbReference type="EMBL" id="VTN09452.1"/>
    </source>
</evidence>
<organism evidence="1 2">
    <name type="scientific">Raoultella terrigena</name>
    <name type="common">Klebsiella terrigena</name>
    <dbReference type="NCBI Taxonomy" id="577"/>
    <lineage>
        <taxon>Bacteria</taxon>
        <taxon>Pseudomonadati</taxon>
        <taxon>Pseudomonadota</taxon>
        <taxon>Gammaproteobacteria</taxon>
        <taxon>Enterobacterales</taxon>
        <taxon>Enterobacteriaceae</taxon>
        <taxon>Klebsiella/Raoultella group</taxon>
        <taxon>Raoultella</taxon>
    </lineage>
</organism>
<protein>
    <submittedName>
        <fullName evidence="1">HTH-type transcriptional repressor nemR</fullName>
    </submittedName>
</protein>
<dbReference type="Gene3D" id="1.10.357.10">
    <property type="entry name" value="Tetracycline Repressor, domain 2"/>
    <property type="match status" value="1"/>
</dbReference>
<proteinExistence type="predicted"/>
<sequence length="110" mass="12398">MDKGASQIITLLGEALEKGRQEGSLVFSGDALTLSQVLYSLWLAPTCRPRLRAAQRRLKSALAHAKILLPRLAFKRRFYLTNFKTTGLLRSHYVRIKIVYPVESGCGHRT</sequence>
<gene>
    <name evidence="1" type="primary">nemR_2</name>
    <name evidence="1" type="ORF">NCTC9185_01337</name>
</gene>
<accession>A0A4U9CXI6</accession>
<dbReference type="EMBL" id="CABDVU010000001">
    <property type="protein sequence ID" value="VTN09452.1"/>
    <property type="molecule type" value="Genomic_DNA"/>
</dbReference>
<dbReference type="AlphaFoldDB" id="A0A4U9CXI6"/>
<evidence type="ECO:0000313" key="2">
    <source>
        <dbReference type="Proteomes" id="UP000339249"/>
    </source>
</evidence>